<evidence type="ECO:0000313" key="3">
    <source>
        <dbReference type="Proteomes" id="UP000828026"/>
    </source>
</evidence>
<keyword evidence="1" id="KW-0812">Transmembrane</keyword>
<dbReference type="RefSeq" id="YP_010657619.1">
    <property type="nucleotide sequence ID" value="NC_070848.1"/>
</dbReference>
<reference evidence="2 3" key="1">
    <citation type="submission" date="2021-06" db="EMBL/GenBank/DDBJ databases">
        <authorList>
            <person name="Chen R."/>
            <person name="Qin H."/>
            <person name="He S."/>
            <person name="Han P."/>
            <person name="Xu F."/>
            <person name="Sun H."/>
            <person name="Fan H."/>
            <person name="Tong Y."/>
        </authorList>
    </citation>
    <scope>NUCLEOTIDE SEQUENCE [LARGE SCALE GENOMIC DNA]</scope>
</reference>
<dbReference type="Proteomes" id="UP000828026">
    <property type="component" value="Segment"/>
</dbReference>
<proteinExistence type="predicted"/>
<sequence length="55" mass="6097">MVLAAISFFMLTVVFGLFISLFKVLGGLMWTLVIIGVLVAITNYIINKFDIKDGE</sequence>
<evidence type="ECO:0000313" key="2">
    <source>
        <dbReference type="EMBL" id="UAW01184.1"/>
    </source>
</evidence>
<protein>
    <submittedName>
        <fullName evidence="2">Uncharacterized protein</fullName>
    </submittedName>
</protein>
<dbReference type="EMBL" id="MZ447858">
    <property type="protein sequence ID" value="UAW01184.1"/>
    <property type="molecule type" value="Genomic_DNA"/>
</dbReference>
<dbReference type="GeneID" id="77933538"/>
<dbReference type="KEGG" id="vg:77933538"/>
<organism evidence="2 3">
    <name type="scientific">Vibrio phage BUCT194</name>
    <dbReference type="NCBI Taxonomy" id="2859072"/>
    <lineage>
        <taxon>Viruses</taxon>
        <taxon>Duplodnaviria</taxon>
        <taxon>Heunggongvirae</taxon>
        <taxon>Uroviricota</taxon>
        <taxon>Caudoviricetes</taxon>
        <taxon>Schitoviridae</taxon>
        <taxon>Varunavirus</taxon>
        <taxon>Varunavirus BUCT194</taxon>
    </lineage>
</organism>
<evidence type="ECO:0000256" key="1">
    <source>
        <dbReference type="SAM" id="Phobius"/>
    </source>
</evidence>
<accession>A0AAE8XF58</accession>
<keyword evidence="1" id="KW-0472">Membrane</keyword>
<keyword evidence="3" id="KW-1185">Reference proteome</keyword>
<keyword evidence="1" id="KW-1133">Transmembrane helix</keyword>
<name>A0AAE8XF58_9CAUD</name>
<feature type="transmembrane region" description="Helical" evidence="1">
    <location>
        <begin position="26"/>
        <end position="46"/>
    </location>
</feature>